<proteinExistence type="predicted"/>
<dbReference type="Proteomes" id="UP000485058">
    <property type="component" value="Unassembled WGS sequence"/>
</dbReference>
<evidence type="ECO:0000313" key="2">
    <source>
        <dbReference type="Proteomes" id="UP000485058"/>
    </source>
</evidence>
<organism evidence="1 2">
    <name type="scientific">Haematococcus lacustris</name>
    <name type="common">Green alga</name>
    <name type="synonym">Haematococcus pluvialis</name>
    <dbReference type="NCBI Taxonomy" id="44745"/>
    <lineage>
        <taxon>Eukaryota</taxon>
        <taxon>Viridiplantae</taxon>
        <taxon>Chlorophyta</taxon>
        <taxon>core chlorophytes</taxon>
        <taxon>Chlorophyceae</taxon>
        <taxon>CS clade</taxon>
        <taxon>Chlamydomonadales</taxon>
        <taxon>Haematococcaceae</taxon>
        <taxon>Haematococcus</taxon>
    </lineage>
</organism>
<dbReference type="EMBL" id="BLLF01004938">
    <property type="protein sequence ID" value="GFH30489.1"/>
    <property type="molecule type" value="Genomic_DNA"/>
</dbReference>
<name>A0A6A0ACE2_HAELA</name>
<reference evidence="1 2" key="1">
    <citation type="submission" date="2020-02" db="EMBL/GenBank/DDBJ databases">
        <title>Draft genome sequence of Haematococcus lacustris strain NIES-144.</title>
        <authorList>
            <person name="Morimoto D."/>
            <person name="Nakagawa S."/>
            <person name="Yoshida T."/>
            <person name="Sawayama S."/>
        </authorList>
    </citation>
    <scope>NUCLEOTIDE SEQUENCE [LARGE SCALE GENOMIC DNA]</scope>
    <source>
        <strain evidence="1 2">NIES-144</strain>
    </source>
</reference>
<dbReference type="AlphaFoldDB" id="A0A6A0ACE2"/>
<gene>
    <name evidence="1" type="ORF">HaLaN_29356</name>
</gene>
<sequence>MQRLGKCVLGIMSPSVAKARSRELGLTKATEAAFDAKQYRACHPRVLEQALQDRHSGQQGVPH</sequence>
<accession>A0A6A0ACE2</accession>
<comment type="caution">
    <text evidence="1">The sequence shown here is derived from an EMBL/GenBank/DDBJ whole genome shotgun (WGS) entry which is preliminary data.</text>
</comment>
<keyword evidence="2" id="KW-1185">Reference proteome</keyword>
<protein>
    <submittedName>
        <fullName evidence="1">Uncharacterized protein</fullName>
    </submittedName>
</protein>
<evidence type="ECO:0000313" key="1">
    <source>
        <dbReference type="EMBL" id="GFH30489.1"/>
    </source>
</evidence>